<dbReference type="GO" id="GO:0006261">
    <property type="term" value="P:DNA-templated DNA replication"/>
    <property type="evidence" value="ECO:0007669"/>
    <property type="project" value="TreeGrafter"/>
</dbReference>
<evidence type="ECO:0000256" key="12">
    <source>
        <dbReference type="ARBA" id="ARBA00083235"/>
    </source>
</evidence>
<name>D3B2U2_HETP5</name>
<keyword evidence="16" id="KW-1185">Reference proteome</keyword>
<dbReference type="Pfam" id="PF00808">
    <property type="entry name" value="CBFD_NFYB_HMF"/>
    <property type="match status" value="1"/>
</dbReference>
<evidence type="ECO:0000256" key="13">
    <source>
        <dbReference type="SAM" id="MobiDB-lite"/>
    </source>
</evidence>
<proteinExistence type="predicted"/>
<feature type="region of interest" description="Disordered" evidence="13">
    <location>
        <begin position="1"/>
        <end position="72"/>
    </location>
</feature>
<sequence>MTKKQDETMNEADEDLADDTHDEEKEDEMDVEKDEEETGAEDDDEDEDEDEDNKTSTTNTTDGKKKIKKKSVNTHLPVARIRRIIKSDKDVKLIANDATLLITKSTELFLDFIVRESYKKTTGKRKILQYKDIASTVKEIESLEFLSDIIPPKVLT</sequence>
<dbReference type="GO" id="GO:0016779">
    <property type="term" value="F:nucleotidyltransferase activity"/>
    <property type="evidence" value="ECO:0007669"/>
    <property type="project" value="UniProtKB-KW"/>
</dbReference>
<dbReference type="Proteomes" id="UP000001396">
    <property type="component" value="Unassembled WGS sequence"/>
</dbReference>
<keyword evidence="6" id="KW-0175">Coiled coil</keyword>
<dbReference type="GeneID" id="31358229"/>
<evidence type="ECO:0000256" key="3">
    <source>
        <dbReference type="ARBA" id="ARBA00022679"/>
    </source>
</evidence>
<dbReference type="InterPro" id="IPR050568">
    <property type="entry name" value="Transcr_DNA_Rep_Reg"/>
</dbReference>
<dbReference type="CDD" id="cd23645">
    <property type="entry name" value="HFD_Dpb3-like"/>
    <property type="match status" value="1"/>
</dbReference>
<dbReference type="FunFam" id="1.10.20.10:FF:000048">
    <property type="entry name" value="Chromatin accessibility complex subunit 1"/>
    <property type="match status" value="1"/>
</dbReference>
<gene>
    <name evidence="15" type="ORF">PPL_02706</name>
</gene>
<keyword evidence="7" id="KW-0238">DNA-binding</keyword>
<dbReference type="OMA" id="KTSEHEH"/>
<evidence type="ECO:0000256" key="5">
    <source>
        <dbReference type="ARBA" id="ARBA00022990"/>
    </source>
</evidence>
<evidence type="ECO:0000256" key="11">
    <source>
        <dbReference type="ARBA" id="ARBA00071805"/>
    </source>
</evidence>
<comment type="function">
    <text evidence="9">Forms a complex with DNA polymerase epsilon subunit POLE3 and binds naked DNA, which is then incorporated into chromatin, aided by the nucleosome remodeling activity of ISWI/SNF2H and ACF1. Does not enhance nucleosome sliding activity of the ACF-5 ISWI chromatin remodeling complex.</text>
</comment>
<keyword evidence="5" id="KW-0007">Acetylation</keyword>
<evidence type="ECO:0000256" key="1">
    <source>
        <dbReference type="ARBA" id="ARBA00004123"/>
    </source>
</evidence>
<evidence type="ECO:0000256" key="6">
    <source>
        <dbReference type="ARBA" id="ARBA00023054"/>
    </source>
</evidence>
<dbReference type="AlphaFoldDB" id="D3B2U2"/>
<organism evidence="15 16">
    <name type="scientific">Heterostelium pallidum (strain ATCC 26659 / Pp 5 / PN500)</name>
    <name type="common">Cellular slime mold</name>
    <name type="synonym">Polysphondylium pallidum</name>
    <dbReference type="NCBI Taxonomy" id="670386"/>
    <lineage>
        <taxon>Eukaryota</taxon>
        <taxon>Amoebozoa</taxon>
        <taxon>Evosea</taxon>
        <taxon>Eumycetozoa</taxon>
        <taxon>Dictyostelia</taxon>
        <taxon>Acytosteliales</taxon>
        <taxon>Acytosteliaceae</taxon>
        <taxon>Heterostelium</taxon>
    </lineage>
</organism>
<comment type="subcellular location">
    <subcellularLocation>
        <location evidence="1">Nucleus</location>
    </subcellularLocation>
</comment>
<dbReference type="GO" id="GO:0003677">
    <property type="term" value="F:DNA binding"/>
    <property type="evidence" value="ECO:0007669"/>
    <property type="project" value="UniProtKB-KW"/>
</dbReference>
<keyword evidence="3" id="KW-0808">Transferase</keyword>
<protein>
    <recommendedName>
        <fullName evidence="11">Chromatin accessibility complex protein 1</fullName>
    </recommendedName>
    <alternativeName>
        <fullName evidence="12">DNA polymerase epsilon subunit p15</fullName>
    </alternativeName>
</protein>
<dbReference type="STRING" id="670386.D3B2U2"/>
<accession>D3B2U2</accession>
<comment type="caution">
    <text evidence="15">The sequence shown here is derived from an EMBL/GenBank/DDBJ whole genome shotgun (WGS) entry which is preliminary data.</text>
</comment>
<dbReference type="PANTHER" id="PTHR10252">
    <property type="entry name" value="HISTONE-LIKE TRANSCRIPTION FACTOR CCAAT-RELATED"/>
    <property type="match status" value="1"/>
</dbReference>
<dbReference type="PANTHER" id="PTHR10252:SF54">
    <property type="entry name" value="CHROMATIN ACCESSIBILITY COMPLEX PROTEIN 1"/>
    <property type="match status" value="1"/>
</dbReference>
<reference evidence="15 16" key="1">
    <citation type="journal article" date="2011" name="Genome Res.">
        <title>Phylogeny-wide analysis of social amoeba genomes highlights ancient origins for complex intercellular communication.</title>
        <authorList>
            <person name="Heidel A.J."/>
            <person name="Lawal H.M."/>
            <person name="Felder M."/>
            <person name="Schilde C."/>
            <person name="Helps N.R."/>
            <person name="Tunggal B."/>
            <person name="Rivero F."/>
            <person name="John U."/>
            <person name="Schleicher M."/>
            <person name="Eichinger L."/>
            <person name="Platzer M."/>
            <person name="Noegel A.A."/>
            <person name="Schaap P."/>
            <person name="Gloeckner G."/>
        </authorList>
    </citation>
    <scope>NUCLEOTIDE SEQUENCE [LARGE SCALE GENOMIC DNA]</scope>
    <source>
        <strain evidence="16">ATCC 26659 / Pp 5 / PN500</strain>
    </source>
</reference>
<feature type="compositionally biased region" description="Acidic residues" evidence="13">
    <location>
        <begin position="8"/>
        <end position="17"/>
    </location>
</feature>
<dbReference type="InParanoid" id="D3B2U2"/>
<dbReference type="SUPFAM" id="SSF47113">
    <property type="entry name" value="Histone-fold"/>
    <property type="match status" value="1"/>
</dbReference>
<evidence type="ECO:0000256" key="4">
    <source>
        <dbReference type="ARBA" id="ARBA00022695"/>
    </source>
</evidence>
<dbReference type="InterPro" id="IPR009072">
    <property type="entry name" value="Histone-fold"/>
</dbReference>
<evidence type="ECO:0000313" key="15">
    <source>
        <dbReference type="EMBL" id="EFA83640.1"/>
    </source>
</evidence>
<evidence type="ECO:0000256" key="8">
    <source>
        <dbReference type="ARBA" id="ARBA00023242"/>
    </source>
</evidence>
<evidence type="ECO:0000313" key="16">
    <source>
        <dbReference type="Proteomes" id="UP000001396"/>
    </source>
</evidence>
<dbReference type="EMBL" id="ADBJ01000010">
    <property type="protein sequence ID" value="EFA83640.1"/>
    <property type="molecule type" value="Genomic_DNA"/>
</dbReference>
<evidence type="ECO:0000256" key="2">
    <source>
        <dbReference type="ARBA" id="ARBA00022553"/>
    </source>
</evidence>
<evidence type="ECO:0000259" key="14">
    <source>
        <dbReference type="Pfam" id="PF00808"/>
    </source>
</evidence>
<feature type="compositionally biased region" description="Acidic residues" evidence="13">
    <location>
        <begin position="24"/>
        <end position="52"/>
    </location>
</feature>
<dbReference type="GO" id="GO:0046982">
    <property type="term" value="F:protein heterodimerization activity"/>
    <property type="evidence" value="ECO:0007669"/>
    <property type="project" value="InterPro"/>
</dbReference>
<dbReference type="InterPro" id="IPR003958">
    <property type="entry name" value="CBFA_NFYB_domain"/>
</dbReference>
<evidence type="ECO:0000256" key="7">
    <source>
        <dbReference type="ARBA" id="ARBA00023125"/>
    </source>
</evidence>
<evidence type="ECO:0000256" key="9">
    <source>
        <dbReference type="ARBA" id="ARBA00059032"/>
    </source>
</evidence>
<feature type="domain" description="Transcription factor CBF/NF-Y/archaeal histone" evidence="14">
    <location>
        <begin position="75"/>
        <end position="136"/>
    </location>
</feature>
<dbReference type="GO" id="GO:0008623">
    <property type="term" value="C:CHRAC"/>
    <property type="evidence" value="ECO:0007669"/>
    <property type="project" value="TreeGrafter"/>
</dbReference>
<keyword evidence="2" id="KW-0597">Phosphoprotein</keyword>
<dbReference type="Gene3D" id="1.10.20.10">
    <property type="entry name" value="Histone, subunit A"/>
    <property type="match status" value="1"/>
</dbReference>
<evidence type="ECO:0000256" key="10">
    <source>
        <dbReference type="ARBA" id="ARBA00062516"/>
    </source>
</evidence>
<dbReference type="RefSeq" id="XP_020435757.1">
    <property type="nucleotide sequence ID" value="XM_020573685.1"/>
</dbReference>
<keyword evidence="8" id="KW-0539">Nucleus</keyword>
<comment type="subunit">
    <text evidence="10">Heterodimer with POLE3; binds to DNA. Component of the CHRAC ISWI chromatin remodeling complex at least composed of SMARCA5/SNF2H, BAZ1A/ACF1, CHRAC1 and POLE3; the complex preferentially binds DNA through the CHRAC1-POLE3 heterodimer and possesses ATP-dependent nucleosome-remodeling activity. Within the complex, the heterodimer with POLE3 interacts with SMARCA5/SNF2H; the interaction is direct and enhances nucleosome sliding activity by the SMARCA5/SNF2H and BAZ1A/ACF1 interaction. Within the complex, the heterodimer with POLE3 interacts with BAZ1A/ACF1; the interactions are direct.</text>
</comment>
<keyword evidence="4" id="KW-0548">Nucleotidyltransferase</keyword>